<keyword evidence="3" id="KW-1185">Reference proteome</keyword>
<evidence type="ECO:0000259" key="1">
    <source>
        <dbReference type="Pfam" id="PF16409"/>
    </source>
</evidence>
<organism evidence="2 3">
    <name type="scientific">Mucilaginibacter yixingensis</name>
    <dbReference type="NCBI Taxonomy" id="1295612"/>
    <lineage>
        <taxon>Bacteria</taxon>
        <taxon>Pseudomonadati</taxon>
        <taxon>Bacteroidota</taxon>
        <taxon>Sphingobacteriia</taxon>
        <taxon>Sphingobacteriales</taxon>
        <taxon>Sphingobacteriaceae</taxon>
        <taxon>Mucilaginibacter</taxon>
    </lineage>
</organism>
<accession>A0A2T5J994</accession>
<evidence type="ECO:0000313" key="3">
    <source>
        <dbReference type="Proteomes" id="UP000244168"/>
    </source>
</evidence>
<dbReference type="Proteomes" id="UP000244168">
    <property type="component" value="Unassembled WGS sequence"/>
</dbReference>
<dbReference type="InterPro" id="IPR032185">
    <property type="entry name" value="DUF5017"/>
</dbReference>
<dbReference type="RefSeq" id="WP_170113601.1">
    <property type="nucleotide sequence ID" value="NZ_CP160205.1"/>
</dbReference>
<name>A0A2T5J994_9SPHI</name>
<sequence length="330" mass="34369">MRRSYIIAIAALALAACNKKQEVPSPNFGVTAVKNNGSAPASFAPGDTVNFKFTGNPNLITFYSGEVGKRYQYINRTQAAGTAQLQFSTVRASGTQTGSLSLLISTDFKGVVLKTLAGVQVRDTAATNANIAAASWTDLTAQATLSTGGTAAVPSGVIDLSTYAKTPVYIAFKYNGAVGSIQNKWTITNFAINNVLSDGTSYTVANLNSPAKAVTNYGNTSFSPGWAVSYDPAKNSNNYAWVYTDGTSLVITGSATTATASAEAWAITGPVDLTKVTPDAGVAIKAIIAQLPNYPYVYTQAGNYNAVFVATNATADASKTTVQQVPVTVK</sequence>
<feature type="domain" description="DUF5017" evidence="1">
    <location>
        <begin position="16"/>
        <end position="208"/>
    </location>
</feature>
<comment type="caution">
    <text evidence="2">The sequence shown here is derived from an EMBL/GenBank/DDBJ whole genome shotgun (WGS) entry which is preliminary data.</text>
</comment>
<dbReference type="Pfam" id="PF16409">
    <property type="entry name" value="DUF5017"/>
    <property type="match status" value="1"/>
</dbReference>
<dbReference type="AlphaFoldDB" id="A0A2T5J994"/>
<dbReference type="PROSITE" id="PS51257">
    <property type="entry name" value="PROKAR_LIPOPROTEIN"/>
    <property type="match status" value="1"/>
</dbReference>
<gene>
    <name evidence="2" type="ORF">C8P68_104111</name>
</gene>
<evidence type="ECO:0000313" key="2">
    <source>
        <dbReference type="EMBL" id="PTQ96626.1"/>
    </source>
</evidence>
<protein>
    <submittedName>
        <fullName evidence="2">Uncharacterized protein DUF5017</fullName>
    </submittedName>
</protein>
<dbReference type="EMBL" id="QAOQ01000004">
    <property type="protein sequence ID" value="PTQ96626.1"/>
    <property type="molecule type" value="Genomic_DNA"/>
</dbReference>
<reference evidence="2 3" key="1">
    <citation type="submission" date="2018-04" db="EMBL/GenBank/DDBJ databases">
        <title>Genomic Encyclopedia of Archaeal and Bacterial Type Strains, Phase II (KMG-II): from individual species to whole genera.</title>
        <authorList>
            <person name="Goeker M."/>
        </authorList>
    </citation>
    <scope>NUCLEOTIDE SEQUENCE [LARGE SCALE GENOMIC DNA]</scope>
    <source>
        <strain evidence="2 3">DSM 26809</strain>
    </source>
</reference>
<proteinExistence type="predicted"/>